<keyword evidence="3" id="KW-0413">Isomerase</keyword>
<dbReference type="AlphaFoldDB" id="A0A521ENJ9"/>
<dbReference type="PROSITE" id="PS00166">
    <property type="entry name" value="ENOYL_COA_HYDRATASE"/>
    <property type="match status" value="1"/>
</dbReference>
<evidence type="ECO:0000313" key="4">
    <source>
        <dbReference type="Proteomes" id="UP000316030"/>
    </source>
</evidence>
<dbReference type="Pfam" id="PF00378">
    <property type="entry name" value="ECH_1"/>
    <property type="match status" value="1"/>
</dbReference>
<evidence type="ECO:0000256" key="1">
    <source>
        <dbReference type="ARBA" id="ARBA00005254"/>
    </source>
</evidence>
<dbReference type="InterPro" id="IPR029045">
    <property type="entry name" value="ClpP/crotonase-like_dom_sf"/>
</dbReference>
<evidence type="ECO:0000313" key="3">
    <source>
        <dbReference type="EMBL" id="SMO85485.1"/>
    </source>
</evidence>
<gene>
    <name evidence="3" type="ORF">SAMN06265173_1182</name>
</gene>
<organism evidence="3 4">
    <name type="scientific">Thalassovita litoralis</name>
    <dbReference type="NCBI Taxonomy" id="1010611"/>
    <lineage>
        <taxon>Bacteria</taxon>
        <taxon>Pseudomonadati</taxon>
        <taxon>Pseudomonadota</taxon>
        <taxon>Alphaproteobacteria</taxon>
        <taxon>Rhodobacterales</taxon>
        <taxon>Roseobacteraceae</taxon>
        <taxon>Thalassovita</taxon>
    </lineage>
</organism>
<comment type="similarity">
    <text evidence="1 2">Belongs to the enoyl-CoA hydratase/isomerase family.</text>
</comment>
<proteinExistence type="inferred from homology"/>
<dbReference type="PANTHER" id="PTHR43459">
    <property type="entry name" value="ENOYL-COA HYDRATASE"/>
    <property type="match status" value="1"/>
</dbReference>
<dbReference type="InterPro" id="IPR018376">
    <property type="entry name" value="Enoyl-CoA_hyd/isom_CS"/>
</dbReference>
<dbReference type="SUPFAM" id="SSF52096">
    <property type="entry name" value="ClpP/crotonase"/>
    <property type="match status" value="1"/>
</dbReference>
<dbReference type="OrthoDB" id="9781757at2"/>
<dbReference type="EMBL" id="FXTO01000018">
    <property type="protein sequence ID" value="SMO85485.1"/>
    <property type="molecule type" value="Genomic_DNA"/>
</dbReference>
<dbReference type="CDD" id="cd06558">
    <property type="entry name" value="crotonase-like"/>
    <property type="match status" value="1"/>
</dbReference>
<accession>A0A521ENJ9</accession>
<dbReference type="GO" id="GO:0016853">
    <property type="term" value="F:isomerase activity"/>
    <property type="evidence" value="ECO:0007669"/>
    <property type="project" value="UniProtKB-KW"/>
</dbReference>
<evidence type="ECO:0000256" key="2">
    <source>
        <dbReference type="RuleBase" id="RU003707"/>
    </source>
</evidence>
<sequence>MSDILITRDGDVLVFTLNRPDHLNPLSPAMREEMIATLNAEMLNPQARAIVITGAGRGFCTGADLDLSTIMERRPLIETQMMGGINQVIQLLRNIPVPVIAAVNGPAAGAGFGIALAADIMIVADSASFHLSFAKIGASPDGGCVATLCRKIGEARATAMAMLGDKMDAQQAFDLGVAHQMVPTAECLPTAMELAQKLAKGPTTSYGLIKQQVAAAASSSLDDSLRLEASCQYRAFNSQDFAEGVTAFVEKRSPKFQGR</sequence>
<dbReference type="Gene3D" id="1.10.12.10">
    <property type="entry name" value="Lyase 2-enoyl-coa Hydratase, Chain A, domain 2"/>
    <property type="match status" value="1"/>
</dbReference>
<protein>
    <submittedName>
        <fullName evidence="3">2-(1,2-epoxy-1,2-dihydrophenyl)acetyl-CoA isomerase</fullName>
    </submittedName>
</protein>
<dbReference type="InterPro" id="IPR001753">
    <property type="entry name" value="Enoyl-CoA_hydra/iso"/>
</dbReference>
<dbReference type="RefSeq" id="WP_142493949.1">
    <property type="nucleotide sequence ID" value="NZ_FXTO01000018.1"/>
</dbReference>
<dbReference type="InterPro" id="IPR014748">
    <property type="entry name" value="Enoyl-CoA_hydra_C"/>
</dbReference>
<name>A0A521ENJ9_9RHOB</name>
<dbReference type="Gene3D" id="3.90.226.10">
    <property type="entry name" value="2-enoyl-CoA Hydratase, Chain A, domain 1"/>
    <property type="match status" value="1"/>
</dbReference>
<keyword evidence="4" id="KW-1185">Reference proteome</keyword>
<dbReference type="PANTHER" id="PTHR43459:SF1">
    <property type="entry name" value="EG:BACN32G11.4 PROTEIN"/>
    <property type="match status" value="1"/>
</dbReference>
<reference evidence="3 4" key="1">
    <citation type="submission" date="2017-05" db="EMBL/GenBank/DDBJ databases">
        <authorList>
            <person name="Varghese N."/>
            <person name="Submissions S."/>
        </authorList>
    </citation>
    <scope>NUCLEOTIDE SEQUENCE [LARGE SCALE GENOMIC DNA]</scope>
    <source>
        <strain evidence="3 4">DSM 29506</strain>
    </source>
</reference>
<dbReference type="Proteomes" id="UP000316030">
    <property type="component" value="Unassembled WGS sequence"/>
</dbReference>